<dbReference type="GeneID" id="116214492"/>
<gene>
    <name evidence="3" type="primary">LOC116214492</name>
</gene>
<reference evidence="3" key="2">
    <citation type="submission" date="2025-08" db="UniProtKB">
        <authorList>
            <consortium name="RefSeq"/>
        </authorList>
    </citation>
    <scope>IDENTIFICATION</scope>
    <source>
        <tissue evidence="3">Leaf</tissue>
    </source>
</reference>
<dbReference type="AlphaFoldDB" id="A0A6P8EJC8"/>
<dbReference type="PANTHER" id="PTHR45749:SF36">
    <property type="entry name" value="ZINC FINGER MYM-TYPE PROTEIN 1-LIKE"/>
    <property type="match status" value="1"/>
</dbReference>
<dbReference type="Proteomes" id="UP000515151">
    <property type="component" value="Chromosome 7"/>
</dbReference>
<dbReference type="RefSeq" id="XP_031405753.1">
    <property type="nucleotide sequence ID" value="XM_031549893.1"/>
</dbReference>
<evidence type="ECO:0000313" key="3">
    <source>
        <dbReference type="RefSeq" id="XP_031405753.1"/>
    </source>
</evidence>
<dbReference type="PANTHER" id="PTHR45749">
    <property type="match status" value="1"/>
</dbReference>
<keyword evidence="2" id="KW-1185">Reference proteome</keyword>
<evidence type="ECO:0000313" key="2">
    <source>
        <dbReference type="Proteomes" id="UP000515151"/>
    </source>
</evidence>
<feature type="domain" description="DUF4371" evidence="1">
    <location>
        <begin position="37"/>
        <end position="271"/>
    </location>
</feature>
<dbReference type="InterPro" id="IPR025398">
    <property type="entry name" value="DUF4371"/>
</dbReference>
<protein>
    <submittedName>
        <fullName evidence="3">Zinc finger MYM-type protein 1-like</fullName>
    </submittedName>
</protein>
<dbReference type="OrthoDB" id="1092014at2759"/>
<proteinExistence type="predicted"/>
<evidence type="ECO:0000259" key="1">
    <source>
        <dbReference type="Pfam" id="PF14291"/>
    </source>
</evidence>
<organism evidence="2 3">
    <name type="scientific">Punica granatum</name>
    <name type="common">Pomegranate</name>
    <dbReference type="NCBI Taxonomy" id="22663"/>
    <lineage>
        <taxon>Eukaryota</taxon>
        <taxon>Viridiplantae</taxon>
        <taxon>Streptophyta</taxon>
        <taxon>Embryophyta</taxon>
        <taxon>Tracheophyta</taxon>
        <taxon>Spermatophyta</taxon>
        <taxon>Magnoliopsida</taxon>
        <taxon>eudicotyledons</taxon>
        <taxon>Gunneridae</taxon>
        <taxon>Pentapetalae</taxon>
        <taxon>rosids</taxon>
        <taxon>malvids</taxon>
        <taxon>Myrtales</taxon>
        <taxon>Lythraceae</taxon>
        <taxon>Punica</taxon>
    </lineage>
</organism>
<accession>A0A6P8EJC8</accession>
<sequence>MEASSVLLLTVTEVEAERELPKQAAQPDIGVQASGEVFVSEGYTNWKKKETFNELVGGPNSAHNKAWRRCEDLINQQQQIKFAFEKQSEPARKDYRLRLTASLDCIRFLLSQGLAFHGRNEAKESHNQSSFLQLLYFLASHNDAIKNVVLNNAPGNMKMISPDIQNDLIRACAMETTNVILHELGDEFFAILLDESRDVSVKEQMAVALRLVNSEGYVVERFLGIVHVSDTTASSLKVAIQLLFLKHNLSLSKVRGQGYDGASNMRREFNGLKPLIMQENSSAYYVHCFAHQLQLALVAVAKKKPQVATFSTR</sequence>
<dbReference type="Pfam" id="PF14291">
    <property type="entry name" value="DUF4371"/>
    <property type="match status" value="1"/>
</dbReference>
<name>A0A6P8EJC8_PUNGR</name>
<reference evidence="2" key="1">
    <citation type="journal article" date="2020" name="Plant Biotechnol. J.">
        <title>The pomegranate (Punica granatum L.) draft genome dissects genetic divergence between soft- and hard-seeded cultivars.</title>
        <authorList>
            <person name="Luo X."/>
            <person name="Li H."/>
            <person name="Wu Z."/>
            <person name="Yao W."/>
            <person name="Zhao P."/>
            <person name="Cao D."/>
            <person name="Yu H."/>
            <person name="Li K."/>
            <person name="Poudel K."/>
            <person name="Zhao D."/>
            <person name="Zhang F."/>
            <person name="Xia X."/>
            <person name="Chen L."/>
            <person name="Wang Q."/>
            <person name="Jing D."/>
            <person name="Cao S."/>
        </authorList>
    </citation>
    <scope>NUCLEOTIDE SEQUENCE [LARGE SCALE GENOMIC DNA]</scope>
    <source>
        <strain evidence="2">cv. Tunisia</strain>
    </source>
</reference>